<evidence type="ECO:0000256" key="1">
    <source>
        <dbReference type="ARBA" id="ARBA00023002"/>
    </source>
</evidence>
<proteinExistence type="predicted"/>
<feature type="domain" description="FAD dependent oxidoreductase" evidence="2">
    <location>
        <begin position="8"/>
        <end position="314"/>
    </location>
</feature>
<evidence type="ECO:0000259" key="2">
    <source>
        <dbReference type="Pfam" id="PF01266"/>
    </source>
</evidence>
<evidence type="ECO:0000313" key="3">
    <source>
        <dbReference type="EMBL" id="WWR38206.1"/>
    </source>
</evidence>
<keyword evidence="1" id="KW-0560">Oxidoreductase</keyword>
<gene>
    <name evidence="3" type="ORF">V6B39_01855</name>
</gene>
<dbReference type="GeneID" id="89541935"/>
<keyword evidence="4" id="KW-1185">Reference proteome</keyword>
<evidence type="ECO:0000313" key="4">
    <source>
        <dbReference type="Proteomes" id="UP001369248"/>
    </source>
</evidence>
<dbReference type="Proteomes" id="UP001369248">
    <property type="component" value="Chromosome"/>
</dbReference>
<dbReference type="Gene3D" id="3.50.50.60">
    <property type="entry name" value="FAD/NAD(P)-binding domain"/>
    <property type="match status" value="1"/>
</dbReference>
<dbReference type="SUPFAM" id="SSF51905">
    <property type="entry name" value="FAD/NAD(P)-binding domain"/>
    <property type="match status" value="1"/>
</dbReference>
<reference evidence="4" key="1">
    <citation type="submission" date="2024-02" db="EMBL/GenBank/DDBJ databases">
        <title>Exploring bacterial hosts of class 1 integrons in salad vegetable microbiomes with epicPCR.</title>
        <authorList>
            <person name="Qi Q."/>
            <person name="Ghaly T.M."/>
            <person name="Gillings M.R."/>
            <person name="Tetu S.G."/>
        </authorList>
    </citation>
    <scope>NUCLEOTIDE SEQUENCE [LARGE SCALE GENOMIC DNA]</scope>
    <source>
        <strain evidence="4">S2-2023-2</strain>
    </source>
</reference>
<name>A0ABZ2H706_9PSED</name>
<dbReference type="Pfam" id="PF01266">
    <property type="entry name" value="DAO"/>
    <property type="match status" value="1"/>
</dbReference>
<dbReference type="Gene3D" id="3.30.9.10">
    <property type="entry name" value="D-Amino Acid Oxidase, subunit A, domain 2"/>
    <property type="match status" value="1"/>
</dbReference>
<accession>A0ABZ2H706</accession>
<protein>
    <submittedName>
        <fullName evidence="3">FAD-dependent oxidoreductase</fullName>
    </submittedName>
</protein>
<dbReference type="InterPro" id="IPR036188">
    <property type="entry name" value="FAD/NAD-bd_sf"/>
</dbReference>
<dbReference type="EMBL" id="CP146072">
    <property type="protein sequence ID" value="WWR38206.1"/>
    <property type="molecule type" value="Genomic_DNA"/>
</dbReference>
<dbReference type="RefSeq" id="WP_338660420.1">
    <property type="nucleotide sequence ID" value="NZ_CP146072.1"/>
</dbReference>
<dbReference type="InterPro" id="IPR006076">
    <property type="entry name" value="FAD-dep_OxRdtase"/>
</dbReference>
<organism evidence="3 4">
    <name type="scientific">Pseudomonas bubulae</name>
    <dbReference type="NCBI Taxonomy" id="2316085"/>
    <lineage>
        <taxon>Bacteria</taxon>
        <taxon>Pseudomonadati</taxon>
        <taxon>Pseudomonadota</taxon>
        <taxon>Gammaproteobacteria</taxon>
        <taxon>Pseudomonadales</taxon>
        <taxon>Pseudomonadaceae</taxon>
        <taxon>Pseudomonas</taxon>
    </lineage>
</organism>
<sequence>MPSVISTDVLIVGAGVAGLWLNARLRRQGFSTIVIERESLGGGQSVKSQGIIHGGAKYALHGALTGASEAIADMPRRWREALAGDGELDLSGVRLLSEAHYLWSPGTLAGNLTSFFASKAVRGRVDQVKGDQLPPALQDPRFKGKVYRLAELVVDVPSLIERLAELAGDGLLAGKVIEPLFDNDELIGLRVDGLEIHAQRIVFSAGGGNAELLASVGISVPAQQLRPLHMVLVKGPSLKPLYAHCLGGGPKPRITVTTHPAANGEWVWYLGGDIAEADGVAREPAEQIAVAKKELGNLLPWVDLSQAQWATLRVNRAEPAQSGLVRPDNAFLSDQGRLLVGWPTKLALAPDFSDRVLQALEHDGIKPGNAPALPPLPRPPLGKTAWEQLLP</sequence>